<reference evidence="10" key="1">
    <citation type="submission" date="2023-11" db="EMBL/GenBank/DDBJ databases">
        <authorList>
            <person name="De Vega J J."/>
            <person name="De Vega J J."/>
        </authorList>
    </citation>
    <scope>NUCLEOTIDE SEQUENCE</scope>
</reference>
<sequence>MPSSSSRSSVTASSTLPDLTGETVENGRLLLLSLLGSGAYGKVYKALDTSSPTNAPAYYAVKCMPQYEPDSRGQKMVANELHLHRIGAMHPRIIAFHRVFTMVEPAPLVFVVLDFCDGGDFFTAMVDRGLYSGKPHIIKVVFGQILDGVEFLHRMGIYHRDLKPENILCGDSETGLDIRLADFGLSTQKSVSFQFGCGSRFYMSPESINGSRNLGYSPRDSDMWALSVVFTNLITGRHPWFSAEDTDAGYTAYRLDNTYLLRALKISHSAFDLLRSCFHEDPRQRPDIPALRKAVVEMDYFTMEDECSGRTSKIPVLGHTMVDANPLGSAGLESACDETTPRQADASRLHAPSELSPVLSSRCESMINGLSSMILSSTTSHSSLRSSENAASDSSLPTTPTSSVESSSSSDVLAQRPSLKLDIHAPLALPPRAVLKGVPSRPLPAPPFGEVQRLLMRPRPLPLPPFSATNGLTRSVLCSFAVIRPGEKRSKR</sequence>
<dbReference type="GO" id="GO:0010506">
    <property type="term" value="P:regulation of autophagy"/>
    <property type="evidence" value="ECO:0007669"/>
    <property type="project" value="InterPro"/>
</dbReference>
<evidence type="ECO:0000256" key="5">
    <source>
        <dbReference type="ARBA" id="ARBA00022840"/>
    </source>
</evidence>
<evidence type="ECO:0000256" key="2">
    <source>
        <dbReference type="ARBA" id="ARBA00022679"/>
    </source>
</evidence>
<organism evidence="10 11">
    <name type="scientific">Mycena citricolor</name>
    <dbReference type="NCBI Taxonomy" id="2018698"/>
    <lineage>
        <taxon>Eukaryota</taxon>
        <taxon>Fungi</taxon>
        <taxon>Dikarya</taxon>
        <taxon>Basidiomycota</taxon>
        <taxon>Agaricomycotina</taxon>
        <taxon>Agaricomycetes</taxon>
        <taxon>Agaricomycetidae</taxon>
        <taxon>Agaricales</taxon>
        <taxon>Marasmiineae</taxon>
        <taxon>Mycenaceae</taxon>
        <taxon>Mycena</taxon>
    </lineage>
</organism>
<keyword evidence="3 6" id="KW-0547">Nucleotide-binding</keyword>
<evidence type="ECO:0000256" key="3">
    <source>
        <dbReference type="ARBA" id="ARBA00022741"/>
    </source>
</evidence>
<dbReference type="AlphaFoldDB" id="A0AAD2HZ43"/>
<dbReference type="GO" id="GO:0000407">
    <property type="term" value="C:phagophore assembly site"/>
    <property type="evidence" value="ECO:0007669"/>
    <property type="project" value="TreeGrafter"/>
</dbReference>
<evidence type="ECO:0000313" key="11">
    <source>
        <dbReference type="Proteomes" id="UP001295794"/>
    </source>
</evidence>
<keyword evidence="11" id="KW-1185">Reference proteome</keyword>
<evidence type="ECO:0000256" key="6">
    <source>
        <dbReference type="PROSITE-ProRule" id="PRU10141"/>
    </source>
</evidence>
<dbReference type="GO" id="GO:0005829">
    <property type="term" value="C:cytosol"/>
    <property type="evidence" value="ECO:0007669"/>
    <property type="project" value="TreeGrafter"/>
</dbReference>
<dbReference type="SMART" id="SM00220">
    <property type="entry name" value="S_TKc"/>
    <property type="match status" value="1"/>
</dbReference>
<evidence type="ECO:0000259" key="9">
    <source>
        <dbReference type="PROSITE" id="PS50011"/>
    </source>
</evidence>
<dbReference type="SUPFAM" id="SSF56112">
    <property type="entry name" value="Protein kinase-like (PK-like)"/>
    <property type="match status" value="1"/>
</dbReference>
<feature type="region of interest" description="Disordered" evidence="8">
    <location>
        <begin position="330"/>
        <end position="355"/>
    </location>
</feature>
<feature type="region of interest" description="Disordered" evidence="8">
    <location>
        <begin position="381"/>
        <end position="413"/>
    </location>
</feature>
<proteinExistence type="inferred from homology"/>
<comment type="similarity">
    <text evidence="7">Belongs to the protein kinase superfamily.</text>
</comment>
<gene>
    <name evidence="10" type="ORF">MYCIT1_LOCUS38411</name>
</gene>
<accession>A0AAD2HZ43</accession>
<dbReference type="PANTHER" id="PTHR24348">
    <property type="entry name" value="SERINE/THREONINE-PROTEIN KINASE UNC-51-RELATED"/>
    <property type="match status" value="1"/>
</dbReference>
<evidence type="ECO:0000313" key="10">
    <source>
        <dbReference type="EMBL" id="CAK5284894.1"/>
    </source>
</evidence>
<dbReference type="GO" id="GO:0004674">
    <property type="term" value="F:protein serine/threonine kinase activity"/>
    <property type="evidence" value="ECO:0007669"/>
    <property type="project" value="UniProtKB-KW"/>
</dbReference>
<name>A0AAD2HZ43_9AGAR</name>
<dbReference type="PROSITE" id="PS00107">
    <property type="entry name" value="PROTEIN_KINASE_ATP"/>
    <property type="match status" value="1"/>
</dbReference>
<dbReference type="EC" id="2.7.11.1" evidence="1"/>
<evidence type="ECO:0000256" key="4">
    <source>
        <dbReference type="ARBA" id="ARBA00022777"/>
    </source>
</evidence>
<dbReference type="InterPro" id="IPR011009">
    <property type="entry name" value="Kinase-like_dom_sf"/>
</dbReference>
<dbReference type="InterPro" id="IPR017441">
    <property type="entry name" value="Protein_kinase_ATP_BS"/>
</dbReference>
<dbReference type="InterPro" id="IPR045269">
    <property type="entry name" value="Atg1-like"/>
</dbReference>
<dbReference type="PROSITE" id="PS50011">
    <property type="entry name" value="PROTEIN_KINASE_DOM"/>
    <property type="match status" value="1"/>
</dbReference>
<dbReference type="GO" id="GO:0005524">
    <property type="term" value="F:ATP binding"/>
    <property type="evidence" value="ECO:0007669"/>
    <property type="project" value="UniProtKB-UniRule"/>
</dbReference>
<keyword evidence="7" id="KW-0723">Serine/threonine-protein kinase</keyword>
<dbReference type="PANTHER" id="PTHR24348:SF22">
    <property type="entry name" value="NON-SPECIFIC SERINE_THREONINE PROTEIN KINASE"/>
    <property type="match status" value="1"/>
</dbReference>
<dbReference type="PROSITE" id="PS00108">
    <property type="entry name" value="PROTEIN_KINASE_ST"/>
    <property type="match status" value="1"/>
</dbReference>
<keyword evidence="5 6" id="KW-0067">ATP-binding</keyword>
<evidence type="ECO:0000256" key="1">
    <source>
        <dbReference type="ARBA" id="ARBA00012513"/>
    </source>
</evidence>
<dbReference type="GO" id="GO:0005776">
    <property type="term" value="C:autophagosome"/>
    <property type="evidence" value="ECO:0007669"/>
    <property type="project" value="TreeGrafter"/>
</dbReference>
<evidence type="ECO:0000256" key="7">
    <source>
        <dbReference type="RuleBase" id="RU000304"/>
    </source>
</evidence>
<feature type="domain" description="Protein kinase" evidence="9">
    <location>
        <begin position="29"/>
        <end position="301"/>
    </location>
</feature>
<dbReference type="InterPro" id="IPR008271">
    <property type="entry name" value="Ser/Thr_kinase_AS"/>
</dbReference>
<keyword evidence="4" id="KW-0418">Kinase</keyword>
<evidence type="ECO:0000256" key="8">
    <source>
        <dbReference type="SAM" id="MobiDB-lite"/>
    </source>
</evidence>
<protein>
    <recommendedName>
        <fullName evidence="1">non-specific serine/threonine protein kinase</fullName>
        <ecNumber evidence="1">2.7.11.1</ecNumber>
    </recommendedName>
</protein>
<dbReference type="Pfam" id="PF00069">
    <property type="entry name" value="Pkinase"/>
    <property type="match status" value="1"/>
</dbReference>
<dbReference type="InterPro" id="IPR000719">
    <property type="entry name" value="Prot_kinase_dom"/>
</dbReference>
<dbReference type="Proteomes" id="UP001295794">
    <property type="component" value="Unassembled WGS sequence"/>
</dbReference>
<keyword evidence="2" id="KW-0808">Transferase</keyword>
<comment type="caution">
    <text evidence="10">The sequence shown here is derived from an EMBL/GenBank/DDBJ whole genome shotgun (WGS) entry which is preliminary data.</text>
</comment>
<dbReference type="EMBL" id="CAVNYO010000481">
    <property type="protein sequence ID" value="CAK5284894.1"/>
    <property type="molecule type" value="Genomic_DNA"/>
</dbReference>
<dbReference type="GO" id="GO:0016020">
    <property type="term" value="C:membrane"/>
    <property type="evidence" value="ECO:0007669"/>
    <property type="project" value="TreeGrafter"/>
</dbReference>
<dbReference type="GO" id="GO:0000045">
    <property type="term" value="P:autophagosome assembly"/>
    <property type="evidence" value="ECO:0007669"/>
    <property type="project" value="TreeGrafter"/>
</dbReference>
<feature type="binding site" evidence="6">
    <location>
        <position position="62"/>
    </location>
    <ligand>
        <name>ATP</name>
        <dbReference type="ChEBI" id="CHEBI:30616"/>
    </ligand>
</feature>
<dbReference type="Gene3D" id="1.10.510.10">
    <property type="entry name" value="Transferase(Phosphotransferase) domain 1"/>
    <property type="match status" value="1"/>
</dbReference>